<keyword evidence="5" id="KW-1185">Reference proteome</keyword>
<name>A0A1W0WD06_HYPEX</name>
<dbReference type="PROSITE" id="PS50041">
    <property type="entry name" value="C_TYPE_LECTIN_2"/>
    <property type="match status" value="1"/>
</dbReference>
<evidence type="ECO:0000313" key="5">
    <source>
        <dbReference type="Proteomes" id="UP000192578"/>
    </source>
</evidence>
<dbReference type="OrthoDB" id="7357196at2759"/>
<dbReference type="PANTHER" id="PTHR22803">
    <property type="entry name" value="MANNOSE, PHOSPHOLIPASE, LECTIN RECEPTOR RELATED"/>
    <property type="match status" value="1"/>
</dbReference>
<feature type="region of interest" description="Disordered" evidence="1">
    <location>
        <begin position="212"/>
        <end position="237"/>
    </location>
</feature>
<evidence type="ECO:0000256" key="2">
    <source>
        <dbReference type="SAM" id="Phobius"/>
    </source>
</evidence>
<dbReference type="Pfam" id="PF00059">
    <property type="entry name" value="Lectin_C"/>
    <property type="match status" value="1"/>
</dbReference>
<dbReference type="SUPFAM" id="SSF56436">
    <property type="entry name" value="C-type lectin-like"/>
    <property type="match status" value="1"/>
</dbReference>
<dbReference type="EMBL" id="MTYJ01000130">
    <property type="protein sequence ID" value="OQV13091.1"/>
    <property type="molecule type" value="Genomic_DNA"/>
</dbReference>
<dbReference type="InterPro" id="IPR050111">
    <property type="entry name" value="C-type_lectin/snaclec_domain"/>
</dbReference>
<feature type="transmembrane region" description="Helical" evidence="2">
    <location>
        <begin position="248"/>
        <end position="270"/>
    </location>
</feature>
<gene>
    <name evidence="4" type="ORF">BV898_12633</name>
</gene>
<evidence type="ECO:0000256" key="1">
    <source>
        <dbReference type="SAM" id="MobiDB-lite"/>
    </source>
</evidence>
<feature type="domain" description="C-type lectin" evidence="3">
    <location>
        <begin position="51"/>
        <end position="170"/>
    </location>
</feature>
<sequence>MDFGGAWRTQHCDNERNQYVVCETRSPECTIKDVHEEGLCPVPFTENCLDYCYHVVPGGGTPTKPGVQISWRQAKIECEKLNSTLASVRSPADLVCIQDVIQFSGKPLWIGLEEVWSSEIGNYTWRWMNGDVLTSNWNNWSPGEPNYLTTIRDSCVEMYSNGKWNNVNCNDNGPRNGYVCEKRKIPYTRSSTVAVATSSMPLVTQPVSVASTNFPPPTHSPDPTTTSHSINGSRSAGGFKSGGHSGSYAGAAIAVIVLVAGLTCASYFVWHRRASGRSLTSRSTLKTSYKSGGTGVDNDITPVIGLEDDNHDVTYT</sequence>
<dbReference type="Gene3D" id="3.10.100.10">
    <property type="entry name" value="Mannose-Binding Protein A, subunit A"/>
    <property type="match status" value="1"/>
</dbReference>
<dbReference type="CDD" id="cd00037">
    <property type="entry name" value="CLECT"/>
    <property type="match status" value="1"/>
</dbReference>
<organism evidence="4 5">
    <name type="scientific">Hypsibius exemplaris</name>
    <name type="common">Freshwater tardigrade</name>
    <dbReference type="NCBI Taxonomy" id="2072580"/>
    <lineage>
        <taxon>Eukaryota</taxon>
        <taxon>Metazoa</taxon>
        <taxon>Ecdysozoa</taxon>
        <taxon>Tardigrada</taxon>
        <taxon>Eutardigrada</taxon>
        <taxon>Parachela</taxon>
        <taxon>Hypsibioidea</taxon>
        <taxon>Hypsibiidae</taxon>
        <taxon>Hypsibius</taxon>
    </lineage>
</organism>
<protein>
    <recommendedName>
        <fullName evidence="3">C-type lectin domain-containing protein</fullName>
    </recommendedName>
</protein>
<dbReference type="InterPro" id="IPR016187">
    <property type="entry name" value="CTDL_fold"/>
</dbReference>
<proteinExistence type="predicted"/>
<dbReference type="AlphaFoldDB" id="A0A1W0WD06"/>
<evidence type="ECO:0000313" key="4">
    <source>
        <dbReference type="EMBL" id="OQV13091.1"/>
    </source>
</evidence>
<comment type="caution">
    <text evidence="4">The sequence shown here is derived from an EMBL/GenBank/DDBJ whole genome shotgun (WGS) entry which is preliminary data.</text>
</comment>
<reference evidence="5" key="1">
    <citation type="submission" date="2017-01" db="EMBL/GenBank/DDBJ databases">
        <title>Comparative genomics of anhydrobiosis in the tardigrade Hypsibius dujardini.</title>
        <authorList>
            <person name="Yoshida Y."/>
            <person name="Koutsovoulos G."/>
            <person name="Laetsch D."/>
            <person name="Stevens L."/>
            <person name="Kumar S."/>
            <person name="Horikawa D."/>
            <person name="Ishino K."/>
            <person name="Komine S."/>
            <person name="Tomita M."/>
            <person name="Blaxter M."/>
            <person name="Arakawa K."/>
        </authorList>
    </citation>
    <scope>NUCLEOTIDE SEQUENCE [LARGE SCALE GENOMIC DNA]</scope>
    <source>
        <strain evidence="5">Z151</strain>
    </source>
</reference>
<dbReference type="InterPro" id="IPR016186">
    <property type="entry name" value="C-type_lectin-like/link_sf"/>
</dbReference>
<keyword evidence="2" id="KW-0472">Membrane</keyword>
<keyword evidence="2" id="KW-0812">Transmembrane</keyword>
<dbReference type="InterPro" id="IPR001304">
    <property type="entry name" value="C-type_lectin-like"/>
</dbReference>
<keyword evidence="2" id="KW-1133">Transmembrane helix</keyword>
<dbReference type="Proteomes" id="UP000192578">
    <property type="component" value="Unassembled WGS sequence"/>
</dbReference>
<evidence type="ECO:0000259" key="3">
    <source>
        <dbReference type="PROSITE" id="PS50041"/>
    </source>
</evidence>
<accession>A0A1W0WD06</accession>
<dbReference type="SMART" id="SM00034">
    <property type="entry name" value="CLECT"/>
    <property type="match status" value="1"/>
</dbReference>